<dbReference type="InterPro" id="IPR037523">
    <property type="entry name" value="VOC_core"/>
</dbReference>
<evidence type="ECO:0000313" key="3">
    <source>
        <dbReference type="Proteomes" id="UP001059209"/>
    </source>
</evidence>
<dbReference type="InterPro" id="IPR004360">
    <property type="entry name" value="Glyas_Fos-R_dOase_dom"/>
</dbReference>
<dbReference type="RefSeq" id="WP_260572699.1">
    <property type="nucleotide sequence ID" value="NZ_CP104205.1"/>
</dbReference>
<evidence type="ECO:0000313" key="2">
    <source>
        <dbReference type="EMBL" id="UWX54845.1"/>
    </source>
</evidence>
<dbReference type="Pfam" id="PF00903">
    <property type="entry name" value="Glyoxalase"/>
    <property type="match status" value="1"/>
</dbReference>
<dbReference type="PANTHER" id="PTHR36113:SF1">
    <property type="entry name" value="GLYOXALASE_BLEOMYCIN RESISTANCE PROTEIN_DIOXYGENASE"/>
    <property type="match status" value="1"/>
</dbReference>
<reference evidence="2" key="1">
    <citation type="submission" date="2022-09" db="EMBL/GenBank/DDBJ databases">
        <title>Maribacter litopenaei sp. nov., isolated from the intestinal tract of the Pacific White Shrimp, Litopenaeus vannamei.</title>
        <authorList>
            <person name="Kim S.Y."/>
            <person name="Hwang C.Y."/>
        </authorList>
    </citation>
    <scope>NUCLEOTIDE SEQUENCE</scope>
    <source>
        <strain evidence="2">HL-LV01</strain>
    </source>
</reference>
<accession>A0ABY5Y9N0</accession>
<feature type="domain" description="VOC" evidence="1">
    <location>
        <begin position="2"/>
        <end position="131"/>
    </location>
</feature>
<dbReference type="SUPFAM" id="SSF54593">
    <property type="entry name" value="Glyoxalase/Bleomycin resistance protein/Dihydroxybiphenyl dioxygenase"/>
    <property type="match status" value="1"/>
</dbReference>
<dbReference type="PANTHER" id="PTHR36113">
    <property type="entry name" value="LYASE, PUTATIVE-RELATED-RELATED"/>
    <property type="match status" value="1"/>
</dbReference>
<dbReference type="Proteomes" id="UP001059209">
    <property type="component" value="Chromosome"/>
</dbReference>
<dbReference type="InterPro" id="IPR051332">
    <property type="entry name" value="Fosfomycin_Res_Enzymes"/>
</dbReference>
<protein>
    <submittedName>
        <fullName evidence="2">VOC family protein</fullName>
    </submittedName>
</protein>
<evidence type="ECO:0000259" key="1">
    <source>
        <dbReference type="PROSITE" id="PS51819"/>
    </source>
</evidence>
<proteinExistence type="predicted"/>
<sequence length="131" mass="14786">MKIEHLALWVRDLELMRTFYEDYFGAVSGDKYVNPRKQFTSYFLSFDSGPRLELMHRADIADVGLTSVGENEFLGLIHFAISVGSKEKVDTLTAQLEKDSFKVIGAPRTTGDGYYESVVLDPEGNRIEITV</sequence>
<dbReference type="Gene3D" id="3.10.180.10">
    <property type="entry name" value="2,3-Dihydroxybiphenyl 1,2-Dioxygenase, domain 1"/>
    <property type="match status" value="1"/>
</dbReference>
<name>A0ABY5Y9N0_9FLAO</name>
<gene>
    <name evidence="2" type="ORF">NYZ99_19165</name>
</gene>
<dbReference type="PROSITE" id="PS51819">
    <property type="entry name" value="VOC"/>
    <property type="match status" value="1"/>
</dbReference>
<keyword evidence="3" id="KW-1185">Reference proteome</keyword>
<organism evidence="2 3">
    <name type="scientific">Maribacter litopenaei</name>
    <dbReference type="NCBI Taxonomy" id="2976127"/>
    <lineage>
        <taxon>Bacteria</taxon>
        <taxon>Pseudomonadati</taxon>
        <taxon>Bacteroidota</taxon>
        <taxon>Flavobacteriia</taxon>
        <taxon>Flavobacteriales</taxon>
        <taxon>Flavobacteriaceae</taxon>
        <taxon>Maribacter</taxon>
    </lineage>
</organism>
<dbReference type="EMBL" id="CP104205">
    <property type="protein sequence ID" value="UWX54845.1"/>
    <property type="molecule type" value="Genomic_DNA"/>
</dbReference>
<dbReference type="InterPro" id="IPR029068">
    <property type="entry name" value="Glyas_Bleomycin-R_OHBP_Dase"/>
</dbReference>